<reference evidence="1" key="2">
    <citation type="journal article" date="2021" name="PeerJ">
        <title>Extensive microbial diversity within the chicken gut microbiome revealed by metagenomics and culture.</title>
        <authorList>
            <person name="Gilroy R."/>
            <person name="Ravi A."/>
            <person name="Getino M."/>
            <person name="Pursley I."/>
            <person name="Horton D.L."/>
            <person name="Alikhan N.F."/>
            <person name="Baker D."/>
            <person name="Gharbi K."/>
            <person name="Hall N."/>
            <person name="Watson M."/>
            <person name="Adriaenssens E.M."/>
            <person name="Foster-Nyarko E."/>
            <person name="Jarju S."/>
            <person name="Secka A."/>
            <person name="Antonio M."/>
            <person name="Oren A."/>
            <person name="Chaudhuri R.R."/>
            <person name="La Ragione R."/>
            <person name="Hildebrand F."/>
            <person name="Pallen M.J."/>
        </authorList>
    </citation>
    <scope>NUCLEOTIDE SEQUENCE</scope>
    <source>
        <strain evidence="1">CHK178-757</strain>
    </source>
</reference>
<reference evidence="1" key="1">
    <citation type="submission" date="2020-10" db="EMBL/GenBank/DDBJ databases">
        <authorList>
            <person name="Gilroy R."/>
        </authorList>
    </citation>
    <scope>NUCLEOTIDE SEQUENCE</scope>
    <source>
        <strain evidence="1">CHK178-757</strain>
    </source>
</reference>
<dbReference type="AlphaFoldDB" id="A0A9D1F468"/>
<dbReference type="EMBL" id="DVIT01000024">
    <property type="protein sequence ID" value="HIS47149.1"/>
    <property type="molecule type" value="Genomic_DNA"/>
</dbReference>
<evidence type="ECO:0000313" key="1">
    <source>
        <dbReference type="EMBL" id="HIS47149.1"/>
    </source>
</evidence>
<accession>A0A9D1F468</accession>
<protein>
    <submittedName>
        <fullName evidence="1">Uncharacterized protein</fullName>
    </submittedName>
</protein>
<name>A0A9D1F468_9FIRM</name>
<comment type="caution">
    <text evidence="1">The sequence shown here is derived from an EMBL/GenBank/DDBJ whole genome shotgun (WGS) entry which is preliminary data.</text>
</comment>
<sequence length="201" mass="21235">MMRLKHMTLVCAAALVCMTGCNGTADISKFSQSALAVNRDGSITELSVEPFEAEYYSLEDLDAYVREEAADYNADHPAASGKEDDLAITVDSVEVSDAVARVLLTYESPETYTDFNYNSLVVCPASQLSEDVLALSCVNAGGEAVGTAADIEDLQDYNAVVVSSDVMVAVPGKIAYVSDNVTVTDKAVADCSGTLAVIIYS</sequence>
<proteinExistence type="predicted"/>
<gene>
    <name evidence="1" type="ORF">IAB46_06255</name>
</gene>
<evidence type="ECO:0000313" key="2">
    <source>
        <dbReference type="Proteomes" id="UP000823927"/>
    </source>
</evidence>
<dbReference type="Proteomes" id="UP000823927">
    <property type="component" value="Unassembled WGS sequence"/>
</dbReference>
<organism evidence="1 2">
    <name type="scientific">Candidatus Scybalocola faecigallinarum</name>
    <dbReference type="NCBI Taxonomy" id="2840941"/>
    <lineage>
        <taxon>Bacteria</taxon>
        <taxon>Bacillati</taxon>
        <taxon>Bacillota</taxon>
        <taxon>Clostridia</taxon>
        <taxon>Lachnospirales</taxon>
        <taxon>Lachnospiraceae</taxon>
        <taxon>Lachnospiraceae incertae sedis</taxon>
        <taxon>Candidatus Scybalocola (ex Gilroy et al. 2021)</taxon>
    </lineage>
</organism>